<comment type="similarity">
    <text evidence="3">Belongs to the GMC oxidoreductase family.</text>
</comment>
<evidence type="ECO:0000256" key="3">
    <source>
        <dbReference type="ARBA" id="ARBA00010790"/>
    </source>
</evidence>
<evidence type="ECO:0000256" key="4">
    <source>
        <dbReference type="ARBA" id="ARBA00022512"/>
    </source>
</evidence>
<evidence type="ECO:0000256" key="1">
    <source>
        <dbReference type="ARBA" id="ARBA00001974"/>
    </source>
</evidence>
<evidence type="ECO:0000256" key="7">
    <source>
        <dbReference type="ARBA" id="ARBA00023002"/>
    </source>
</evidence>
<dbReference type="EMBL" id="PDNA01000024">
    <property type="protein sequence ID" value="PGH23387.1"/>
    <property type="molecule type" value="Genomic_DNA"/>
</dbReference>
<dbReference type="PANTHER" id="PTHR11552:SF115">
    <property type="entry name" value="DEHYDROGENASE XPTC-RELATED"/>
    <property type="match status" value="1"/>
</dbReference>
<dbReference type="AlphaFoldDB" id="A0A2B7YS03"/>
<keyword evidence="6" id="KW-0274">FAD</keyword>
<dbReference type="Gene3D" id="3.30.560.10">
    <property type="entry name" value="Glucose Oxidase, domain 3"/>
    <property type="match status" value="1"/>
</dbReference>
<dbReference type="Proteomes" id="UP000224634">
    <property type="component" value="Unassembled WGS sequence"/>
</dbReference>
<organism evidence="11 12">
    <name type="scientific">Polytolypa hystricis (strain UAMH7299)</name>
    <dbReference type="NCBI Taxonomy" id="1447883"/>
    <lineage>
        <taxon>Eukaryota</taxon>
        <taxon>Fungi</taxon>
        <taxon>Dikarya</taxon>
        <taxon>Ascomycota</taxon>
        <taxon>Pezizomycotina</taxon>
        <taxon>Eurotiomycetes</taxon>
        <taxon>Eurotiomycetidae</taxon>
        <taxon>Onygenales</taxon>
        <taxon>Onygenales incertae sedis</taxon>
        <taxon>Polytolypa</taxon>
    </lineage>
</organism>
<keyword evidence="5" id="KW-0285">Flavoprotein</keyword>
<dbReference type="InterPro" id="IPR036188">
    <property type="entry name" value="FAD/NAD-bd_sf"/>
</dbReference>
<dbReference type="InterPro" id="IPR027424">
    <property type="entry name" value="Glucose_Oxidase_domain_2"/>
</dbReference>
<comment type="catalytic activity">
    <reaction evidence="8">
        <text>beta-D-glucose + O2 = D-glucono-1,5-lactone + H2O2</text>
        <dbReference type="Rhea" id="RHEA:11428"/>
        <dbReference type="ChEBI" id="CHEBI:15379"/>
        <dbReference type="ChEBI" id="CHEBI:15903"/>
        <dbReference type="ChEBI" id="CHEBI:16217"/>
        <dbReference type="ChEBI" id="CHEBI:16240"/>
        <dbReference type="EC" id="1.1.3.4"/>
    </reaction>
    <physiologicalReaction direction="left-to-right" evidence="8">
        <dbReference type="Rhea" id="RHEA:11429"/>
    </physiologicalReaction>
</comment>
<sequence>MEAPARLSMAGNMIISLWEEDWQVWSLHTACRKIVMVLEYGVINRSNITQVPYLGTGLSRGSMFNITSAPDPFISNRTYGVRAGAVVGGGLIINEPGVHFVEDAALRRAMGVFWVPASIHARTQTRSSALTAYYDSSSSRRNLKLLTEHQVTELTFRGGSNVVSGVKATNSKTDEQVTFRATREVILAAGAIHTPQTLQMSASKNIANPAFQAFKSFYCQILTLRKLNIRSFKACQMRDRRVFSAGLV</sequence>
<keyword evidence="12" id="KW-1185">Reference proteome</keyword>
<keyword evidence="7" id="KW-0560">Oxidoreductase</keyword>
<feature type="domain" description="Glucose-methanol-choline oxidoreductase N-terminal" evidence="10">
    <location>
        <begin position="102"/>
        <end position="203"/>
    </location>
</feature>
<dbReference type="EC" id="1.1.3.4" evidence="9"/>
<dbReference type="InterPro" id="IPR000172">
    <property type="entry name" value="GMC_OxRdtase_N"/>
</dbReference>
<keyword evidence="4" id="KW-0134">Cell wall</keyword>
<comment type="subcellular location">
    <subcellularLocation>
        <location evidence="2">Secreted</location>
        <location evidence="2">Cell wall</location>
    </subcellularLocation>
</comment>
<reference evidence="11 12" key="1">
    <citation type="submission" date="2017-10" db="EMBL/GenBank/DDBJ databases">
        <title>Comparative genomics in systemic dimorphic fungi from Ajellomycetaceae.</title>
        <authorList>
            <person name="Munoz J.F."/>
            <person name="Mcewen J.G."/>
            <person name="Clay O.K."/>
            <person name="Cuomo C.A."/>
        </authorList>
    </citation>
    <scope>NUCLEOTIDE SEQUENCE [LARGE SCALE GENOMIC DNA]</scope>
    <source>
        <strain evidence="11 12">UAMH7299</strain>
    </source>
</reference>
<gene>
    <name evidence="11" type="ORF">AJ80_02497</name>
</gene>
<dbReference type="Gene3D" id="3.50.50.60">
    <property type="entry name" value="FAD/NAD(P)-binding domain"/>
    <property type="match status" value="1"/>
</dbReference>
<accession>A0A2B7YS03</accession>
<evidence type="ECO:0000256" key="8">
    <source>
        <dbReference type="ARBA" id="ARBA00049435"/>
    </source>
</evidence>
<keyword evidence="4" id="KW-0964">Secreted</keyword>
<dbReference type="GO" id="GO:0046562">
    <property type="term" value="F:beta-D-glucose oxidase activity"/>
    <property type="evidence" value="ECO:0007669"/>
    <property type="project" value="UniProtKB-EC"/>
</dbReference>
<dbReference type="GO" id="GO:0050660">
    <property type="term" value="F:flavin adenine dinucleotide binding"/>
    <property type="evidence" value="ECO:0007669"/>
    <property type="project" value="InterPro"/>
</dbReference>
<comment type="cofactor">
    <cofactor evidence="1">
        <name>FAD</name>
        <dbReference type="ChEBI" id="CHEBI:57692"/>
    </cofactor>
</comment>
<evidence type="ECO:0000256" key="5">
    <source>
        <dbReference type="ARBA" id="ARBA00022630"/>
    </source>
</evidence>
<proteinExistence type="inferred from homology"/>
<evidence type="ECO:0000313" key="11">
    <source>
        <dbReference type="EMBL" id="PGH23387.1"/>
    </source>
</evidence>
<dbReference type="SUPFAM" id="SSF51905">
    <property type="entry name" value="FAD/NAD(P)-binding domain"/>
    <property type="match status" value="1"/>
</dbReference>
<dbReference type="PANTHER" id="PTHR11552">
    <property type="entry name" value="GLUCOSE-METHANOL-CHOLINE GMC OXIDOREDUCTASE"/>
    <property type="match status" value="1"/>
</dbReference>
<dbReference type="Gene3D" id="4.10.450.10">
    <property type="entry name" value="Glucose Oxidase, domain 2"/>
    <property type="match status" value="1"/>
</dbReference>
<evidence type="ECO:0000313" key="12">
    <source>
        <dbReference type="Proteomes" id="UP000224634"/>
    </source>
</evidence>
<evidence type="ECO:0000256" key="2">
    <source>
        <dbReference type="ARBA" id="ARBA00004191"/>
    </source>
</evidence>
<evidence type="ECO:0000259" key="10">
    <source>
        <dbReference type="Pfam" id="PF00732"/>
    </source>
</evidence>
<dbReference type="OrthoDB" id="269227at2759"/>
<dbReference type="GO" id="GO:0044550">
    <property type="term" value="P:secondary metabolite biosynthetic process"/>
    <property type="evidence" value="ECO:0007669"/>
    <property type="project" value="TreeGrafter"/>
</dbReference>
<evidence type="ECO:0000256" key="6">
    <source>
        <dbReference type="ARBA" id="ARBA00022827"/>
    </source>
</evidence>
<comment type="caution">
    <text evidence="11">The sequence shown here is derived from an EMBL/GenBank/DDBJ whole genome shotgun (WGS) entry which is preliminary data.</text>
</comment>
<dbReference type="InterPro" id="IPR012132">
    <property type="entry name" value="GMC_OxRdtase"/>
</dbReference>
<protein>
    <recommendedName>
        <fullName evidence="9">glucose oxidase</fullName>
        <ecNumber evidence="9">1.1.3.4</ecNumber>
    </recommendedName>
</protein>
<evidence type="ECO:0000256" key="9">
    <source>
        <dbReference type="ARBA" id="ARBA00049722"/>
    </source>
</evidence>
<dbReference type="STRING" id="1447883.A0A2B7YS03"/>
<dbReference type="Pfam" id="PF00732">
    <property type="entry name" value="GMC_oxred_N"/>
    <property type="match status" value="1"/>
</dbReference>
<name>A0A2B7YS03_POLH7</name>